<organism evidence="4 5">
    <name type="scientific">Brugia malayi</name>
    <name type="common">Filarial nematode worm</name>
    <dbReference type="NCBI Taxonomy" id="6279"/>
    <lineage>
        <taxon>Eukaryota</taxon>
        <taxon>Metazoa</taxon>
        <taxon>Ecdysozoa</taxon>
        <taxon>Nematoda</taxon>
        <taxon>Chromadorea</taxon>
        <taxon>Rhabditida</taxon>
        <taxon>Spirurina</taxon>
        <taxon>Spiruromorpha</taxon>
        <taxon>Filarioidea</taxon>
        <taxon>Onchocercidae</taxon>
        <taxon>Brugia</taxon>
    </lineage>
</organism>
<keyword evidence="1" id="KW-0812">Transmembrane</keyword>
<evidence type="ECO:0000313" key="4">
    <source>
        <dbReference type="Proteomes" id="UP000006672"/>
    </source>
</evidence>
<reference evidence="2" key="2">
    <citation type="submission" date="2012-12" db="EMBL/GenBank/DDBJ databases">
        <authorList>
            <person name="Gao Y.W."/>
            <person name="Fan S.T."/>
            <person name="Sun H.T."/>
            <person name="Wang Z."/>
            <person name="Gao X.L."/>
            <person name="Li Y.G."/>
            <person name="Wang T.C."/>
            <person name="Zhang K."/>
            <person name="Xu W.W."/>
            <person name="Yu Z.J."/>
            <person name="Xia X.Z."/>
        </authorList>
    </citation>
    <scope>NUCLEOTIDE SEQUENCE</scope>
    <source>
        <strain evidence="2">FR3</strain>
    </source>
</reference>
<dbReference type="EMBL" id="LN861017">
    <property type="protein sequence ID" value="CDQ07700.1"/>
    <property type="molecule type" value="Genomic_DNA"/>
</dbReference>
<dbReference type="GeneID" id="6101995"/>
<proteinExistence type="predicted"/>
<evidence type="ECO:0000256" key="1">
    <source>
        <dbReference type="SAM" id="Phobius"/>
    </source>
</evidence>
<sequence length="110" mass="11981">MEIILLLESDAINNYGSVATAAVVIVIVVIIIVVVVIVVVTVVIVVVVIVVAVIVVVTVVIVVAVIVVVVVDLMWVAKISTLLFHFSLFSAVRKPVFRRNCRMKHHPRTC</sequence>
<gene>
    <name evidence="2 5 6" type="ORF">Bm12035</name>
    <name evidence="3" type="ORF">BM_BM12035</name>
    <name evidence="2" type="ORF">BM_Bm12035</name>
</gene>
<keyword evidence="4" id="KW-1185">Reference proteome</keyword>
<accession>A0A0K0ITD5</accession>
<keyword evidence="1" id="KW-0472">Membrane</keyword>
<reference evidence="5" key="4">
    <citation type="submission" date="2019-12" db="UniProtKB">
        <authorList>
            <consortium name="WormBaseParasite"/>
        </authorList>
    </citation>
    <scope>IDENTIFICATION</scope>
</reference>
<evidence type="ECO:0000313" key="3">
    <source>
        <dbReference type="EMBL" id="VIO92848.1"/>
    </source>
</evidence>
<dbReference type="AlphaFoldDB" id="A0A0K0ITD5"/>
<evidence type="ECO:0000313" key="2">
    <source>
        <dbReference type="EMBL" id="CDQ07700.1"/>
    </source>
</evidence>
<dbReference type="WormBase" id="Bm12035">
    <property type="protein sequence ID" value="BM34874"/>
    <property type="gene ID" value="WBGene00232296"/>
</dbReference>
<feature type="transmembrane region" description="Helical" evidence="1">
    <location>
        <begin position="75"/>
        <end position="92"/>
    </location>
</feature>
<evidence type="ECO:0000313" key="6">
    <source>
        <dbReference type="WormBase" id="Bm12035"/>
    </source>
</evidence>
<accession>A0A4E9F9M8</accession>
<dbReference type="Proteomes" id="UP000006672">
    <property type="component" value="Unassembled WGS sequence"/>
</dbReference>
<evidence type="ECO:0000313" key="5">
    <source>
        <dbReference type="WBParaSite" id="Bm12035.1"/>
    </source>
</evidence>
<name>A0A0K0ITD5_BRUMA</name>
<dbReference type="WBParaSite" id="Bm12035.1">
    <property type="protein sequence ID" value="Bm12035.1"/>
    <property type="gene ID" value="WBGene00232296"/>
</dbReference>
<dbReference type="EMBL" id="CAAKNF010000193">
    <property type="protein sequence ID" value="VIO92848.1"/>
    <property type="molecule type" value="Genomic_DNA"/>
</dbReference>
<feature type="transmembrane region" description="Helical" evidence="1">
    <location>
        <begin position="46"/>
        <end position="69"/>
    </location>
</feature>
<dbReference type="RefSeq" id="XP_001898555.2">
    <property type="nucleotide sequence ID" value="XM_001898520.2"/>
</dbReference>
<dbReference type="KEGG" id="bmy:BM_BM12035"/>
<reference evidence="3" key="3">
    <citation type="submission" date="2019-04" db="EMBL/GenBank/DDBJ databases">
        <authorList>
            <person name="Howe K."/>
            <person name="Paulini M."/>
            <person name="Williams G."/>
        </authorList>
    </citation>
    <scope>NUCLEOTIDE SEQUENCE [LARGE SCALE GENOMIC DNA]</scope>
    <source>
        <strain evidence="3">FR3</strain>
    </source>
</reference>
<dbReference type="CTD" id="6101995"/>
<keyword evidence="1" id="KW-1133">Transmembrane helix</keyword>
<protein>
    <submittedName>
        <fullName evidence="2">Bm12035</fullName>
    </submittedName>
    <submittedName>
        <fullName evidence="3 5">Putative</fullName>
    </submittedName>
</protein>
<feature type="transmembrane region" description="Helical" evidence="1">
    <location>
        <begin position="15"/>
        <end position="39"/>
    </location>
</feature>
<reference evidence="2 4" key="1">
    <citation type="journal article" date="2007" name="Science">
        <title>Draft genome of the filarial nematode parasite Brugia malayi.</title>
        <authorList>
            <person name="Ghedin E."/>
            <person name="Wang S."/>
            <person name="Spiro D."/>
            <person name="Caler E."/>
            <person name="Zhao Q."/>
            <person name="Crabtree J."/>
            <person name="Allen J.E."/>
            <person name="Delcher A.L."/>
            <person name="Guiliano D.B."/>
            <person name="Miranda-Saavedra D."/>
            <person name="Angiuoli S.V."/>
            <person name="Creasy T."/>
            <person name="Amedeo P."/>
            <person name="Haas B."/>
            <person name="El-Sayed N.M."/>
            <person name="Wortman J.R."/>
            <person name="Feldblyum T."/>
            <person name="Tallon L."/>
            <person name="Schatz M."/>
            <person name="Shumway M."/>
            <person name="Koo H."/>
            <person name="Salzberg S.L."/>
            <person name="Schobel S."/>
            <person name="Pertea M."/>
            <person name="Pop M."/>
            <person name="White O."/>
            <person name="Barton G.J."/>
            <person name="Carlow C.K."/>
            <person name="Crawford M.J."/>
            <person name="Daub J."/>
            <person name="Dimmic M.W."/>
            <person name="Estes C.F."/>
            <person name="Foster J.M."/>
            <person name="Ganatra M."/>
            <person name="Gregory W.F."/>
            <person name="Johnson N.M."/>
            <person name="Jin J."/>
            <person name="Komuniecki R."/>
            <person name="Korf I."/>
            <person name="Kumar S."/>
            <person name="Laney S."/>
            <person name="Li B.W."/>
            <person name="Li W."/>
            <person name="Lindblom T.H."/>
            <person name="Lustigman S."/>
            <person name="Ma D."/>
            <person name="Maina C.V."/>
            <person name="Martin D.M."/>
            <person name="McCarter J.P."/>
            <person name="McReynolds L."/>
            <person name="Mitreva M."/>
            <person name="Nutman T.B."/>
            <person name="Parkinson J."/>
            <person name="Peregrin-Alvarez J.M."/>
            <person name="Poole C."/>
            <person name="Ren Q."/>
            <person name="Saunders L."/>
            <person name="Sluder A.E."/>
            <person name="Smith K."/>
            <person name="Stanke M."/>
            <person name="Unnasch T.R."/>
            <person name="Ware J."/>
            <person name="Wei A.D."/>
            <person name="Weil G."/>
            <person name="Williams D.J."/>
            <person name="Zhang Y."/>
            <person name="Williams S.A."/>
            <person name="Fraser-Liggett C."/>
            <person name="Slatko B."/>
            <person name="Blaxter M.L."/>
            <person name="Scott A.L."/>
        </authorList>
    </citation>
    <scope>NUCLEOTIDE SEQUENCE</scope>
    <source>
        <strain evidence="2 4">FR3</strain>
    </source>
</reference>